<dbReference type="UniPathway" id="UPA00619">
    <property type="reaction ID" value="UER00676"/>
</dbReference>
<keyword evidence="6 7" id="KW-0862">Zinc</keyword>
<dbReference type="EC" id="3.1.2.6" evidence="7"/>
<dbReference type="EMBL" id="JACIGK010000002">
    <property type="protein sequence ID" value="MBB4264849.1"/>
    <property type="molecule type" value="Genomic_DNA"/>
</dbReference>
<evidence type="ECO:0000256" key="2">
    <source>
        <dbReference type="ARBA" id="ARBA00004963"/>
    </source>
</evidence>
<accession>A0A7W6RAD0</accession>
<evidence type="ECO:0000256" key="4">
    <source>
        <dbReference type="ARBA" id="ARBA00022723"/>
    </source>
</evidence>
<comment type="subunit">
    <text evidence="7">Monomer.</text>
</comment>
<evidence type="ECO:0000259" key="8">
    <source>
        <dbReference type="SMART" id="SM00849"/>
    </source>
</evidence>
<dbReference type="InterPro" id="IPR001279">
    <property type="entry name" value="Metallo-B-lactamas"/>
</dbReference>
<reference evidence="9 10" key="1">
    <citation type="submission" date="2020-08" db="EMBL/GenBank/DDBJ databases">
        <title>Genome sequencing of Purple Non-Sulfur Bacteria from various extreme environments.</title>
        <authorList>
            <person name="Mayer M."/>
        </authorList>
    </citation>
    <scope>NUCLEOTIDE SEQUENCE [LARGE SCALE GENOMIC DNA]</scope>
    <source>
        <strain evidence="9 10">JA131</strain>
    </source>
</reference>
<dbReference type="NCBIfam" id="TIGR03413">
    <property type="entry name" value="GSH_gloB"/>
    <property type="match status" value="1"/>
</dbReference>
<dbReference type="SMART" id="SM00849">
    <property type="entry name" value="Lactamase_B"/>
    <property type="match status" value="1"/>
</dbReference>
<comment type="caution">
    <text evidence="9">The sequence shown here is derived from an EMBL/GenBank/DDBJ whole genome shotgun (WGS) entry which is preliminary data.</text>
</comment>
<dbReference type="CDD" id="cd07723">
    <property type="entry name" value="hydroxyacylglutathione_hydrolase_MBL-fold"/>
    <property type="match status" value="1"/>
</dbReference>
<comment type="catalytic activity">
    <reaction evidence="1 7">
        <text>an S-(2-hydroxyacyl)glutathione + H2O = a 2-hydroxy carboxylate + glutathione + H(+)</text>
        <dbReference type="Rhea" id="RHEA:21864"/>
        <dbReference type="ChEBI" id="CHEBI:15377"/>
        <dbReference type="ChEBI" id="CHEBI:15378"/>
        <dbReference type="ChEBI" id="CHEBI:57925"/>
        <dbReference type="ChEBI" id="CHEBI:58896"/>
        <dbReference type="ChEBI" id="CHEBI:71261"/>
        <dbReference type="EC" id="3.1.2.6"/>
    </reaction>
</comment>
<dbReference type="Pfam" id="PF16123">
    <property type="entry name" value="HAGH_C"/>
    <property type="match status" value="1"/>
</dbReference>
<comment type="pathway">
    <text evidence="2 7">Secondary metabolite metabolism; methylglyoxal degradation; (R)-lactate from methylglyoxal: step 2/2.</text>
</comment>
<feature type="binding site" evidence="7">
    <location>
        <position position="59"/>
    </location>
    <ligand>
        <name>Zn(2+)</name>
        <dbReference type="ChEBI" id="CHEBI:29105"/>
        <label>1</label>
    </ligand>
</feature>
<evidence type="ECO:0000256" key="5">
    <source>
        <dbReference type="ARBA" id="ARBA00022801"/>
    </source>
</evidence>
<feature type="binding site" evidence="7">
    <location>
        <position position="62"/>
    </location>
    <ligand>
        <name>Zn(2+)</name>
        <dbReference type="ChEBI" id="CHEBI:29105"/>
        <label>2</label>
    </ligand>
</feature>
<dbReference type="AlphaFoldDB" id="A0A7W6RAD0"/>
<dbReference type="PANTHER" id="PTHR43705:SF1">
    <property type="entry name" value="HYDROXYACYLGLUTATHIONE HYDROLASE GLOB"/>
    <property type="match status" value="1"/>
</dbReference>
<dbReference type="PANTHER" id="PTHR43705">
    <property type="entry name" value="HYDROXYACYLGLUTATHIONE HYDROLASE"/>
    <property type="match status" value="1"/>
</dbReference>
<keyword evidence="4 7" id="KW-0479">Metal-binding</keyword>
<dbReference type="Pfam" id="PF00753">
    <property type="entry name" value="Lactamase_B"/>
    <property type="match status" value="1"/>
</dbReference>
<dbReference type="PIRSF" id="PIRSF005457">
    <property type="entry name" value="Glx"/>
    <property type="match status" value="1"/>
</dbReference>
<gene>
    <name evidence="7" type="primary">gloB</name>
    <name evidence="9" type="ORF">GGD89_000456</name>
</gene>
<evidence type="ECO:0000256" key="1">
    <source>
        <dbReference type="ARBA" id="ARBA00001623"/>
    </source>
</evidence>
<feature type="binding site" evidence="7">
    <location>
        <position position="115"/>
    </location>
    <ligand>
        <name>Zn(2+)</name>
        <dbReference type="ChEBI" id="CHEBI:29105"/>
        <label>1</label>
    </ligand>
</feature>
<dbReference type="InterPro" id="IPR032282">
    <property type="entry name" value="HAGH_C"/>
</dbReference>
<evidence type="ECO:0000313" key="10">
    <source>
        <dbReference type="Proteomes" id="UP000554286"/>
    </source>
</evidence>
<comment type="similarity">
    <text evidence="3 7">Belongs to the metallo-beta-lactamase superfamily. Glyoxalase II family.</text>
</comment>
<name>A0A7W6RAD0_9PROT</name>
<proteinExistence type="inferred from homology"/>
<dbReference type="InterPro" id="IPR050110">
    <property type="entry name" value="Glyoxalase_II_hydrolase"/>
</dbReference>
<dbReference type="GO" id="GO:0019243">
    <property type="term" value="P:methylglyoxal catabolic process to D-lactate via S-lactoyl-glutathione"/>
    <property type="evidence" value="ECO:0007669"/>
    <property type="project" value="UniProtKB-UniRule"/>
</dbReference>
<keyword evidence="5 7" id="KW-0378">Hydrolase</keyword>
<dbReference type="GO" id="GO:0004416">
    <property type="term" value="F:hydroxyacylglutathione hydrolase activity"/>
    <property type="evidence" value="ECO:0007669"/>
    <property type="project" value="UniProtKB-UniRule"/>
</dbReference>
<evidence type="ECO:0000256" key="3">
    <source>
        <dbReference type="ARBA" id="ARBA00006759"/>
    </source>
</evidence>
<dbReference type="Gene3D" id="3.60.15.10">
    <property type="entry name" value="Ribonuclease Z/Hydroxyacylglutathione hydrolase-like"/>
    <property type="match status" value="1"/>
</dbReference>
<dbReference type="SUPFAM" id="SSF56281">
    <property type="entry name" value="Metallo-hydrolase/oxidoreductase"/>
    <property type="match status" value="1"/>
</dbReference>
<feature type="binding site" evidence="7">
    <location>
        <position position="61"/>
    </location>
    <ligand>
        <name>Zn(2+)</name>
        <dbReference type="ChEBI" id="CHEBI:29105"/>
        <label>2</label>
    </ligand>
</feature>
<feature type="binding site" evidence="7">
    <location>
        <position position="138"/>
    </location>
    <ligand>
        <name>Zn(2+)</name>
        <dbReference type="ChEBI" id="CHEBI:29105"/>
        <label>1</label>
    </ligand>
</feature>
<dbReference type="Proteomes" id="UP000554286">
    <property type="component" value="Unassembled WGS sequence"/>
</dbReference>
<dbReference type="HAMAP" id="MF_01374">
    <property type="entry name" value="Glyoxalase_2"/>
    <property type="match status" value="1"/>
</dbReference>
<feature type="binding site" evidence="7">
    <location>
        <position position="138"/>
    </location>
    <ligand>
        <name>Zn(2+)</name>
        <dbReference type="ChEBI" id="CHEBI:29105"/>
        <label>2</label>
    </ligand>
</feature>
<dbReference type="RefSeq" id="WP_184042476.1">
    <property type="nucleotide sequence ID" value="NZ_JACIGK010000002.1"/>
</dbReference>
<evidence type="ECO:0000256" key="6">
    <source>
        <dbReference type="ARBA" id="ARBA00022833"/>
    </source>
</evidence>
<sequence length="260" mass="28101">MADLIIVSVPVLGDNYVHVAHEPDSGETAVIDPAVAEPVLAVLEDRGWRLTAILNTHHHHDHTGGNQTIKDRTGAQVVGNRKDARRIPGLDHGVVEGDTIRLGEQAARVIEVPGHTSGHIAFWFADATPDSGALFCGDTLFSIGCGRLFEGSPAQMWASLGKLRALPPTTRVYCAHEYTEANIRFALTVDPDNPSLRGRAEEVARLRARNTPTVPSILGDEMAANPFLRADDPALAARLGLSASDPVAVFTEVRERKDRF</sequence>
<organism evidence="9 10">
    <name type="scientific">Roseospira visakhapatnamensis</name>
    <dbReference type="NCBI Taxonomy" id="390880"/>
    <lineage>
        <taxon>Bacteria</taxon>
        <taxon>Pseudomonadati</taxon>
        <taxon>Pseudomonadota</taxon>
        <taxon>Alphaproteobacteria</taxon>
        <taxon>Rhodospirillales</taxon>
        <taxon>Rhodospirillaceae</taxon>
        <taxon>Roseospira</taxon>
    </lineage>
</organism>
<evidence type="ECO:0000313" key="9">
    <source>
        <dbReference type="EMBL" id="MBB4264849.1"/>
    </source>
</evidence>
<dbReference type="InterPro" id="IPR035680">
    <property type="entry name" value="Clx_II_MBL"/>
</dbReference>
<feature type="binding site" evidence="7">
    <location>
        <position position="57"/>
    </location>
    <ligand>
        <name>Zn(2+)</name>
        <dbReference type="ChEBI" id="CHEBI:29105"/>
        <label>1</label>
    </ligand>
</feature>
<evidence type="ECO:0000256" key="7">
    <source>
        <dbReference type="HAMAP-Rule" id="MF_01374"/>
    </source>
</evidence>
<keyword evidence="10" id="KW-1185">Reference proteome</keyword>
<comment type="function">
    <text evidence="7">Thiolesterase that catalyzes the hydrolysis of S-D-lactoyl-glutathione to form glutathione and D-lactic acid.</text>
</comment>
<comment type="cofactor">
    <cofactor evidence="7">
        <name>Zn(2+)</name>
        <dbReference type="ChEBI" id="CHEBI:29105"/>
    </cofactor>
    <text evidence="7">Binds 2 Zn(2+) ions per subunit.</text>
</comment>
<feature type="domain" description="Metallo-beta-lactamase" evidence="8">
    <location>
        <begin position="14"/>
        <end position="176"/>
    </location>
</feature>
<dbReference type="InterPro" id="IPR017782">
    <property type="entry name" value="Hydroxyacylglutathione_Hdrlase"/>
</dbReference>
<dbReference type="GO" id="GO:0046872">
    <property type="term" value="F:metal ion binding"/>
    <property type="evidence" value="ECO:0007669"/>
    <property type="project" value="UniProtKB-KW"/>
</dbReference>
<feature type="binding site" evidence="7">
    <location>
        <position position="176"/>
    </location>
    <ligand>
        <name>Zn(2+)</name>
        <dbReference type="ChEBI" id="CHEBI:29105"/>
        <label>2</label>
    </ligand>
</feature>
<dbReference type="InterPro" id="IPR036866">
    <property type="entry name" value="RibonucZ/Hydroxyglut_hydro"/>
</dbReference>
<protein>
    <recommendedName>
        <fullName evidence="7">Hydroxyacylglutathione hydrolase</fullName>
        <ecNumber evidence="7">3.1.2.6</ecNumber>
    </recommendedName>
    <alternativeName>
        <fullName evidence="7">Glyoxalase II</fullName>
        <shortName evidence="7">Glx II</shortName>
    </alternativeName>
</protein>